<dbReference type="AlphaFoldDB" id="A0A2V3VVL2"/>
<evidence type="ECO:0000313" key="2">
    <source>
        <dbReference type="Proteomes" id="UP000247978"/>
    </source>
</evidence>
<dbReference type="OrthoDB" id="2964766at2"/>
<accession>A0A2V3VVL2</accession>
<gene>
    <name evidence="1" type="ORF">DFR56_109176</name>
</gene>
<protein>
    <submittedName>
        <fullName evidence="1">Uncharacterized protein</fullName>
    </submittedName>
</protein>
<comment type="caution">
    <text evidence="1">The sequence shown here is derived from an EMBL/GenBank/DDBJ whole genome shotgun (WGS) entry which is preliminary data.</text>
</comment>
<dbReference type="EMBL" id="QJJQ01000009">
    <property type="protein sequence ID" value="PXW86013.1"/>
    <property type="molecule type" value="Genomic_DNA"/>
</dbReference>
<sequence length="193" mass="22597">MKSEEIILLGNNQLILEDNLHSYMYKALKWSEKLRKNVNRPFLKKHMTNKELVYHPLWIAKTLVLAGRHPFPPKKIPKMVFVDALSGYRGMLSTVPETSTLKVTSNQLIEADIFEEEAKKYIIDVQEKQINRSYVLKKPDHQLVDLSLHYLPLWKTTVKSTIFNKNFIINANTGESEEHMGKFWADRNRMKIS</sequence>
<name>A0A2V3VVL2_9BACI</name>
<evidence type="ECO:0000313" key="1">
    <source>
        <dbReference type="EMBL" id="PXW86013.1"/>
    </source>
</evidence>
<keyword evidence="2" id="KW-1185">Reference proteome</keyword>
<proteinExistence type="predicted"/>
<dbReference type="Proteomes" id="UP000247978">
    <property type="component" value="Unassembled WGS sequence"/>
</dbReference>
<organism evidence="1 2">
    <name type="scientific">Pseudogracilibacillus auburnensis</name>
    <dbReference type="NCBI Taxonomy" id="1494959"/>
    <lineage>
        <taxon>Bacteria</taxon>
        <taxon>Bacillati</taxon>
        <taxon>Bacillota</taxon>
        <taxon>Bacilli</taxon>
        <taxon>Bacillales</taxon>
        <taxon>Bacillaceae</taxon>
        <taxon>Pseudogracilibacillus</taxon>
    </lineage>
</organism>
<reference evidence="1 2" key="1">
    <citation type="submission" date="2018-05" db="EMBL/GenBank/DDBJ databases">
        <title>Genomic Encyclopedia of Type Strains, Phase IV (KMG-IV): sequencing the most valuable type-strain genomes for metagenomic binning, comparative biology and taxonomic classification.</title>
        <authorList>
            <person name="Goeker M."/>
        </authorList>
    </citation>
    <scope>NUCLEOTIDE SEQUENCE [LARGE SCALE GENOMIC DNA]</scope>
    <source>
        <strain evidence="1 2">DSM 28556</strain>
    </source>
</reference>
<dbReference type="RefSeq" id="WP_110395960.1">
    <property type="nucleotide sequence ID" value="NZ_JBHUHB010000001.1"/>
</dbReference>